<dbReference type="SUPFAM" id="SSF69304">
    <property type="entry name" value="Tricorn protease N-terminal domain"/>
    <property type="match status" value="1"/>
</dbReference>
<evidence type="ECO:0000313" key="1">
    <source>
        <dbReference type="EMBL" id="EDP99274.1"/>
    </source>
</evidence>
<sequence>MAAVRIPANAISKPLAHLPGIDGDVRNPSFSRDGTQVYFSSNMAGQWGIYRYTLASEEVEVIAENGKFAIEDEHGGLYYSKDNLAGIFYLPADGNGEYLATAELAATDWGSFFYHDAELYFLKRTDDEDILVRLDKEGREHVAFSLPALSIRNERALSMSNNNRVVVSMLGINDADIYSVPLRSL</sequence>
<dbReference type="Gene3D" id="2.120.10.30">
    <property type="entry name" value="TolB, C-terminal domain"/>
    <property type="match status" value="1"/>
</dbReference>
<dbReference type="Proteomes" id="UP000005839">
    <property type="component" value="Unassembled WGS sequence"/>
</dbReference>
<dbReference type="Pfam" id="PF07676">
    <property type="entry name" value="PD40"/>
    <property type="match status" value="1"/>
</dbReference>
<dbReference type="InterPro" id="IPR011042">
    <property type="entry name" value="6-blade_b-propeller_TolB-like"/>
</dbReference>
<protein>
    <submittedName>
        <fullName evidence="1">Uncharacterized protein</fullName>
    </submittedName>
</protein>
<organism evidence="1 2">
    <name type="scientific">Shewanella benthica KT99</name>
    <dbReference type="NCBI Taxonomy" id="314608"/>
    <lineage>
        <taxon>Bacteria</taxon>
        <taxon>Pseudomonadati</taxon>
        <taxon>Pseudomonadota</taxon>
        <taxon>Gammaproteobacteria</taxon>
        <taxon>Alteromonadales</taxon>
        <taxon>Shewanellaceae</taxon>
        <taxon>Shewanella</taxon>
    </lineage>
</organism>
<comment type="caution">
    <text evidence="1">The sequence shown here is derived from an EMBL/GenBank/DDBJ whole genome shotgun (WGS) entry which is preliminary data.</text>
</comment>
<evidence type="ECO:0000313" key="2">
    <source>
        <dbReference type="Proteomes" id="UP000005839"/>
    </source>
</evidence>
<accession>A9DGS4</accession>
<gene>
    <name evidence="1" type="ORF">KT99_18217</name>
</gene>
<reference evidence="1 2" key="1">
    <citation type="submission" date="2007-10" db="EMBL/GenBank/DDBJ databases">
        <authorList>
            <person name="Yayanos A."/>
            <person name="Ferriera S."/>
            <person name="Johnson J."/>
            <person name="Kravitz S."/>
            <person name="Halpern A."/>
            <person name="Remington K."/>
            <person name="Beeson K."/>
            <person name="Tran B."/>
            <person name="Rogers Y.-H."/>
            <person name="Friedman R."/>
            <person name="Venter J.C."/>
        </authorList>
    </citation>
    <scope>NUCLEOTIDE SEQUENCE [LARGE SCALE GENOMIC DNA]</scope>
    <source>
        <strain evidence="1 2">KT99</strain>
    </source>
</reference>
<dbReference type="RefSeq" id="WP_005502229.1">
    <property type="nucleotide sequence ID" value="NZ_ABIC01000045.1"/>
</dbReference>
<proteinExistence type="predicted"/>
<dbReference type="AlphaFoldDB" id="A9DGS4"/>
<name>A9DGS4_9GAMM</name>
<keyword evidence="2" id="KW-1185">Reference proteome</keyword>
<dbReference type="EMBL" id="ABIC01000045">
    <property type="protein sequence ID" value="EDP99274.1"/>
    <property type="molecule type" value="Genomic_DNA"/>
</dbReference>
<dbReference type="InterPro" id="IPR011659">
    <property type="entry name" value="WD40"/>
</dbReference>